<feature type="transmembrane region" description="Helical" evidence="6">
    <location>
        <begin position="195"/>
        <end position="212"/>
    </location>
</feature>
<protein>
    <recommendedName>
        <fullName evidence="7">Rhodopsin domain-containing protein</fullName>
    </recommendedName>
</protein>
<keyword evidence="2 6" id="KW-0812">Transmembrane</keyword>
<organism evidence="8 9">
    <name type="scientific">Periconia digitata</name>
    <dbReference type="NCBI Taxonomy" id="1303443"/>
    <lineage>
        <taxon>Eukaryota</taxon>
        <taxon>Fungi</taxon>
        <taxon>Dikarya</taxon>
        <taxon>Ascomycota</taxon>
        <taxon>Pezizomycotina</taxon>
        <taxon>Dothideomycetes</taxon>
        <taxon>Pleosporomycetidae</taxon>
        <taxon>Pleosporales</taxon>
        <taxon>Massarineae</taxon>
        <taxon>Periconiaceae</taxon>
        <taxon>Periconia</taxon>
    </lineage>
</organism>
<proteinExistence type="inferred from homology"/>
<feature type="domain" description="Rhodopsin" evidence="7">
    <location>
        <begin position="37"/>
        <end position="282"/>
    </location>
</feature>
<comment type="caution">
    <text evidence="8">The sequence shown here is derived from an EMBL/GenBank/DDBJ whole genome shotgun (WGS) entry which is preliminary data.</text>
</comment>
<comment type="subcellular location">
    <subcellularLocation>
        <location evidence="1">Membrane</location>
        <topology evidence="1">Multi-pass membrane protein</topology>
    </subcellularLocation>
</comment>
<evidence type="ECO:0000313" key="9">
    <source>
        <dbReference type="Proteomes" id="UP001152607"/>
    </source>
</evidence>
<evidence type="ECO:0000256" key="6">
    <source>
        <dbReference type="SAM" id="Phobius"/>
    </source>
</evidence>
<dbReference type="GO" id="GO:0016020">
    <property type="term" value="C:membrane"/>
    <property type="evidence" value="ECO:0007669"/>
    <property type="project" value="UniProtKB-SubCell"/>
</dbReference>
<comment type="similarity">
    <text evidence="5">Belongs to the SAT4 family.</text>
</comment>
<keyword evidence="4 6" id="KW-0472">Membrane</keyword>
<feature type="transmembrane region" description="Helical" evidence="6">
    <location>
        <begin position="224"/>
        <end position="245"/>
    </location>
</feature>
<name>A0A9W4XPB8_9PLEO</name>
<keyword evidence="9" id="KW-1185">Reference proteome</keyword>
<feature type="transmembrane region" description="Helical" evidence="6">
    <location>
        <begin position="21"/>
        <end position="40"/>
    </location>
</feature>
<feature type="transmembrane region" description="Helical" evidence="6">
    <location>
        <begin position="109"/>
        <end position="127"/>
    </location>
</feature>
<dbReference type="PANTHER" id="PTHR33048:SF47">
    <property type="entry name" value="INTEGRAL MEMBRANE PROTEIN-RELATED"/>
    <property type="match status" value="1"/>
</dbReference>
<evidence type="ECO:0000256" key="5">
    <source>
        <dbReference type="ARBA" id="ARBA00038359"/>
    </source>
</evidence>
<accession>A0A9W4XPB8</accession>
<keyword evidence="3 6" id="KW-1133">Transmembrane helix</keyword>
<feature type="transmembrane region" description="Helical" evidence="6">
    <location>
        <begin position="139"/>
        <end position="160"/>
    </location>
</feature>
<evidence type="ECO:0000256" key="1">
    <source>
        <dbReference type="ARBA" id="ARBA00004141"/>
    </source>
</evidence>
<evidence type="ECO:0000256" key="3">
    <source>
        <dbReference type="ARBA" id="ARBA00022989"/>
    </source>
</evidence>
<dbReference type="PANTHER" id="PTHR33048">
    <property type="entry name" value="PTH11-LIKE INTEGRAL MEMBRANE PROTEIN (AFU_ORTHOLOGUE AFUA_5G11245)"/>
    <property type="match status" value="1"/>
</dbReference>
<gene>
    <name evidence="8" type="ORF">PDIGIT_LOCUS12553</name>
</gene>
<evidence type="ECO:0000256" key="4">
    <source>
        <dbReference type="ARBA" id="ARBA00023136"/>
    </source>
</evidence>
<dbReference type="Pfam" id="PF20684">
    <property type="entry name" value="Fung_rhodopsin"/>
    <property type="match status" value="1"/>
</dbReference>
<feature type="transmembrane region" description="Helical" evidence="6">
    <location>
        <begin position="257"/>
        <end position="281"/>
    </location>
</feature>
<evidence type="ECO:0000256" key="2">
    <source>
        <dbReference type="ARBA" id="ARBA00022692"/>
    </source>
</evidence>
<dbReference type="InterPro" id="IPR052337">
    <property type="entry name" value="SAT4-like"/>
</dbReference>
<dbReference type="EMBL" id="CAOQHR010000009">
    <property type="protein sequence ID" value="CAI6339394.1"/>
    <property type="molecule type" value="Genomic_DNA"/>
</dbReference>
<dbReference type="OrthoDB" id="444631at2759"/>
<sequence>MSGNIAHFDPYPRIPRATFEAVVWSGLAFCTLALAFRCFIRIRVFNRLQADDLLTVFAWLLLLATALTWRFNLDGLYELAIVSSGSKVPAPNFVELSERFLKSSLAVKLMFYIGLWTVKLNFLILFYQLGSSIRSFHIFWWIVTVFTVCSGLAVIGNIHYVCLVSPLEYIQLHCADKAAVRYQIVTLKTNCALDVVSDALIVIFPIAILHNVRINRARKFALGGLFSLVVITIATSIVRVIFAGHNGEAEKVEMTSFWFWCYVELSVALLVACLASFRTLFAHQEKARKIQAADERERVEKAIDGEVKSNVRRARWRHFQDSLFQTAKSEETIQVPENDMRGRPGTMYTV</sequence>
<dbReference type="AlphaFoldDB" id="A0A9W4XPB8"/>
<reference evidence="8" key="1">
    <citation type="submission" date="2023-01" db="EMBL/GenBank/DDBJ databases">
        <authorList>
            <person name="Van Ghelder C."/>
            <person name="Rancurel C."/>
        </authorList>
    </citation>
    <scope>NUCLEOTIDE SEQUENCE</scope>
    <source>
        <strain evidence="8">CNCM I-4278</strain>
    </source>
</reference>
<dbReference type="InterPro" id="IPR049326">
    <property type="entry name" value="Rhodopsin_dom_fungi"/>
</dbReference>
<feature type="transmembrane region" description="Helical" evidence="6">
    <location>
        <begin position="52"/>
        <end position="71"/>
    </location>
</feature>
<evidence type="ECO:0000313" key="8">
    <source>
        <dbReference type="EMBL" id="CAI6339394.1"/>
    </source>
</evidence>
<evidence type="ECO:0000259" key="7">
    <source>
        <dbReference type="Pfam" id="PF20684"/>
    </source>
</evidence>
<dbReference type="Proteomes" id="UP001152607">
    <property type="component" value="Unassembled WGS sequence"/>
</dbReference>